<dbReference type="InterPro" id="IPR038538">
    <property type="entry name" value="MTERF_sf"/>
</dbReference>
<gene>
    <name evidence="5" type="ORF">LWI28_000264</name>
</gene>
<reference evidence="5" key="1">
    <citation type="journal article" date="2022" name="Plant J.">
        <title>Strategies of tolerance reflected in two North American maple genomes.</title>
        <authorList>
            <person name="McEvoy S.L."/>
            <person name="Sezen U.U."/>
            <person name="Trouern-Trend A."/>
            <person name="McMahon S.M."/>
            <person name="Schaberg P.G."/>
            <person name="Yang J."/>
            <person name="Wegrzyn J.L."/>
            <person name="Swenson N.G."/>
        </authorList>
    </citation>
    <scope>NUCLEOTIDE SEQUENCE</scope>
    <source>
        <strain evidence="5">91603</strain>
    </source>
</reference>
<evidence type="ECO:0008006" key="7">
    <source>
        <dbReference type="Google" id="ProtNLM"/>
    </source>
</evidence>
<evidence type="ECO:0000313" key="6">
    <source>
        <dbReference type="Proteomes" id="UP001064489"/>
    </source>
</evidence>
<keyword evidence="2" id="KW-0804">Transcription</keyword>
<sequence length="311" mass="35804">MVIRKQRKRNAKAPLKMLIRFQLQLQLPLPPPPSISSSTLKPSQPPPSHLPTTSDSGRLFRQKLLHLQDLNVNPHKVLHVNPEFRSTPLSSLLSLESFFLTLGFSRPAIGRVLDMHPKLLTADIDAEIQPIIDFLLHEVRIPFPDITKSINRCPRLLVTDVTHQLRPTFEFLRELGFVGNHRISCQTTLLLVSSVELTLKPKIEYLKSLGFSDKEVEIMVIRSPGLLTFSVDNNLVPKVEFFMEEMKGDLEEFKRFPQYFSFSLEKKIKPRYRALVKHGFKLPLSKMLKVSDGEFNDMLMEMRLQLAERTT</sequence>
<evidence type="ECO:0000256" key="3">
    <source>
        <dbReference type="ARBA" id="ARBA00022946"/>
    </source>
</evidence>
<dbReference type="EMBL" id="JAJSOW010000104">
    <property type="protein sequence ID" value="KAI9168672.1"/>
    <property type="molecule type" value="Genomic_DNA"/>
</dbReference>
<feature type="region of interest" description="Disordered" evidence="4">
    <location>
        <begin position="32"/>
        <end position="55"/>
    </location>
</feature>
<keyword evidence="2" id="KW-0806">Transcription termination</keyword>
<protein>
    <recommendedName>
        <fullName evidence="7">Transcription termination factor MTEF1, chloroplastic</fullName>
    </recommendedName>
</protein>
<proteinExistence type="inferred from homology"/>
<dbReference type="Proteomes" id="UP001064489">
    <property type="component" value="Chromosome 7"/>
</dbReference>
<reference evidence="5" key="2">
    <citation type="submission" date="2023-02" db="EMBL/GenBank/DDBJ databases">
        <authorList>
            <person name="Swenson N.G."/>
            <person name="Wegrzyn J.L."/>
            <person name="Mcevoy S.L."/>
        </authorList>
    </citation>
    <scope>NUCLEOTIDE SEQUENCE</scope>
    <source>
        <strain evidence="5">91603</strain>
        <tissue evidence="5">Leaf</tissue>
    </source>
</reference>
<accession>A0AAD5IKY3</accession>
<dbReference type="GO" id="GO:0006353">
    <property type="term" value="P:DNA-templated transcription termination"/>
    <property type="evidence" value="ECO:0007669"/>
    <property type="project" value="UniProtKB-KW"/>
</dbReference>
<dbReference type="AlphaFoldDB" id="A0AAD5IKY3"/>
<name>A0AAD5IKY3_ACENE</name>
<evidence type="ECO:0000256" key="2">
    <source>
        <dbReference type="ARBA" id="ARBA00022472"/>
    </source>
</evidence>
<keyword evidence="2" id="KW-0805">Transcription regulation</keyword>
<keyword evidence="6" id="KW-1185">Reference proteome</keyword>
<keyword evidence="3" id="KW-0809">Transit peptide</keyword>
<dbReference type="PANTHER" id="PTHR13068:SF36">
    <property type="entry name" value="TRANSCRIPTION TERMINATION FACTOR MTEF1, CHLOROPLASTIC"/>
    <property type="match status" value="1"/>
</dbReference>
<evidence type="ECO:0000256" key="4">
    <source>
        <dbReference type="SAM" id="MobiDB-lite"/>
    </source>
</evidence>
<evidence type="ECO:0000313" key="5">
    <source>
        <dbReference type="EMBL" id="KAI9168672.1"/>
    </source>
</evidence>
<comment type="similarity">
    <text evidence="1">Belongs to the mTERF family.</text>
</comment>
<dbReference type="GO" id="GO:0003676">
    <property type="term" value="F:nucleic acid binding"/>
    <property type="evidence" value="ECO:0007669"/>
    <property type="project" value="InterPro"/>
</dbReference>
<dbReference type="PANTHER" id="PTHR13068">
    <property type="entry name" value="CGI-12 PROTEIN-RELATED"/>
    <property type="match status" value="1"/>
</dbReference>
<dbReference type="Gene3D" id="1.25.70.10">
    <property type="entry name" value="Transcription termination factor 3, mitochondrial"/>
    <property type="match status" value="1"/>
</dbReference>
<evidence type="ECO:0000256" key="1">
    <source>
        <dbReference type="ARBA" id="ARBA00007692"/>
    </source>
</evidence>
<comment type="caution">
    <text evidence="5">The sequence shown here is derived from an EMBL/GenBank/DDBJ whole genome shotgun (WGS) entry which is preliminary data.</text>
</comment>
<dbReference type="InterPro" id="IPR003690">
    <property type="entry name" value="MTERF"/>
</dbReference>
<dbReference type="Pfam" id="PF02536">
    <property type="entry name" value="mTERF"/>
    <property type="match status" value="1"/>
</dbReference>
<organism evidence="5 6">
    <name type="scientific">Acer negundo</name>
    <name type="common">Box elder</name>
    <dbReference type="NCBI Taxonomy" id="4023"/>
    <lineage>
        <taxon>Eukaryota</taxon>
        <taxon>Viridiplantae</taxon>
        <taxon>Streptophyta</taxon>
        <taxon>Embryophyta</taxon>
        <taxon>Tracheophyta</taxon>
        <taxon>Spermatophyta</taxon>
        <taxon>Magnoliopsida</taxon>
        <taxon>eudicotyledons</taxon>
        <taxon>Gunneridae</taxon>
        <taxon>Pentapetalae</taxon>
        <taxon>rosids</taxon>
        <taxon>malvids</taxon>
        <taxon>Sapindales</taxon>
        <taxon>Sapindaceae</taxon>
        <taxon>Hippocastanoideae</taxon>
        <taxon>Acereae</taxon>
        <taxon>Acer</taxon>
    </lineage>
</organism>
<dbReference type="SMART" id="SM00733">
    <property type="entry name" value="Mterf"/>
    <property type="match status" value="5"/>
</dbReference>